<dbReference type="Pfam" id="PF01262">
    <property type="entry name" value="AlaDh_PNT_C"/>
    <property type="match status" value="1"/>
</dbReference>
<dbReference type="InterPro" id="IPR036291">
    <property type="entry name" value="NAD(P)-bd_dom_sf"/>
</dbReference>
<evidence type="ECO:0000259" key="9">
    <source>
        <dbReference type="SMART" id="SM01002"/>
    </source>
</evidence>
<dbReference type="InterPro" id="IPR008143">
    <property type="entry name" value="Ala_DH/PNT_CS2"/>
</dbReference>
<evidence type="ECO:0000313" key="11">
    <source>
        <dbReference type="EMBL" id="GAA0635657.1"/>
    </source>
</evidence>
<evidence type="ECO:0000256" key="2">
    <source>
        <dbReference type="ARBA" id="ARBA00005689"/>
    </source>
</evidence>
<evidence type="ECO:0000256" key="4">
    <source>
        <dbReference type="ARBA" id="ARBA00022741"/>
    </source>
</evidence>
<dbReference type="PANTHER" id="PTHR10160:SF19">
    <property type="entry name" value="PROTON-TRANSLOCATING NAD(P)(+) TRANSHYDROGENASE"/>
    <property type="match status" value="1"/>
</dbReference>
<dbReference type="SUPFAM" id="SSF51735">
    <property type="entry name" value="NAD(P)-binding Rossmann-fold domains"/>
    <property type="match status" value="1"/>
</dbReference>
<sequence>MSSPSSVAVVAESRPGERRVALVPELAGRLRARGFRVAVAAGAGLARSSPDLAYTNAAVRVTPDPVPGADVLLSVRPPRPDDVRRLAPGALTISFLPVREERALVELLRDRGITALSLDLLPRTSAAQPMDALTSQALVTGYRGVLVAAERLPRFFPGFVTAAGTLPPARVLVLGAGVAGLQAIATARRLGAEVAAYDVRASAPAEVGSLGAEFLDLGLPPLTGAAGYARVMDPDRAARQADLLTPHVAAADAVITTAAVPGHPAPVLVTRAMVAAMRPGSVVVDLAAESGGNVEGVRPGVEQVVGDGVLLWGGADVPSQLPEAASRLYAANVVALLEHLGPEGVRSPDLTDEILAACCVTHAGVIRGPAAELLA</sequence>
<evidence type="ECO:0000256" key="6">
    <source>
        <dbReference type="ARBA" id="ARBA00022967"/>
    </source>
</evidence>
<name>A0ABN1HBM1_9ACTN</name>
<dbReference type="EMBL" id="BAAAHE010000049">
    <property type="protein sequence ID" value="GAA0635657.1"/>
    <property type="molecule type" value="Genomic_DNA"/>
</dbReference>
<dbReference type="PANTHER" id="PTHR10160">
    <property type="entry name" value="NAD(P) TRANSHYDROGENASE"/>
    <property type="match status" value="1"/>
</dbReference>
<proteinExistence type="inferred from homology"/>
<keyword evidence="4" id="KW-0547">Nucleotide-binding</keyword>
<evidence type="ECO:0000256" key="7">
    <source>
        <dbReference type="ARBA" id="ARBA00023027"/>
    </source>
</evidence>
<keyword evidence="6" id="KW-1278">Translocase</keyword>
<keyword evidence="5" id="KW-0521">NADP</keyword>
<dbReference type="CDD" id="cd05304">
    <property type="entry name" value="Rubrum_tdh"/>
    <property type="match status" value="1"/>
</dbReference>
<evidence type="ECO:0000256" key="3">
    <source>
        <dbReference type="ARBA" id="ARBA00012943"/>
    </source>
</evidence>
<gene>
    <name evidence="11" type="ORF">GCM10009547_44770</name>
</gene>
<evidence type="ECO:0000256" key="1">
    <source>
        <dbReference type="ARBA" id="ARBA00003943"/>
    </source>
</evidence>
<evidence type="ECO:0000256" key="8">
    <source>
        <dbReference type="ARBA" id="ARBA00048202"/>
    </source>
</evidence>
<evidence type="ECO:0000313" key="12">
    <source>
        <dbReference type="Proteomes" id="UP001500957"/>
    </source>
</evidence>
<accession>A0ABN1HBM1</accession>
<evidence type="ECO:0000256" key="5">
    <source>
        <dbReference type="ARBA" id="ARBA00022857"/>
    </source>
</evidence>
<comment type="caution">
    <text evidence="11">The sequence shown here is derived from an EMBL/GenBank/DDBJ whole genome shotgun (WGS) entry which is preliminary data.</text>
</comment>
<comment type="similarity">
    <text evidence="2">Belongs to the AlaDH/PNT family.</text>
</comment>
<dbReference type="SMART" id="SM01003">
    <property type="entry name" value="AlaDh_PNT_N"/>
    <property type="match status" value="1"/>
</dbReference>
<dbReference type="Pfam" id="PF05222">
    <property type="entry name" value="AlaDh_PNT_N"/>
    <property type="match status" value="1"/>
</dbReference>
<dbReference type="SUPFAM" id="SSF52283">
    <property type="entry name" value="Formate/glycerate dehydrogenase catalytic domain-like"/>
    <property type="match status" value="1"/>
</dbReference>
<reference evidence="11 12" key="1">
    <citation type="journal article" date="2019" name="Int. J. Syst. Evol. Microbiol.">
        <title>The Global Catalogue of Microorganisms (GCM) 10K type strain sequencing project: providing services to taxonomists for standard genome sequencing and annotation.</title>
        <authorList>
            <consortium name="The Broad Institute Genomics Platform"/>
            <consortium name="The Broad Institute Genome Sequencing Center for Infectious Disease"/>
            <person name="Wu L."/>
            <person name="Ma J."/>
        </authorList>
    </citation>
    <scope>NUCLEOTIDE SEQUENCE [LARGE SCALE GENOMIC DNA]</scope>
    <source>
        <strain evidence="11 12">JCM 10671</strain>
    </source>
</reference>
<keyword evidence="12" id="KW-1185">Reference proteome</keyword>
<dbReference type="EC" id="7.1.1.1" evidence="3"/>
<feature type="domain" description="Alanine dehydrogenase/pyridine nucleotide transhydrogenase NAD(H)-binding" evidence="9">
    <location>
        <begin position="149"/>
        <end position="313"/>
    </location>
</feature>
<keyword evidence="7" id="KW-0520">NAD</keyword>
<dbReference type="Gene3D" id="3.40.50.720">
    <property type="entry name" value="NAD(P)-binding Rossmann-like Domain"/>
    <property type="match status" value="2"/>
</dbReference>
<dbReference type="InterPro" id="IPR007698">
    <property type="entry name" value="AlaDH/PNT_NAD(H)-bd"/>
</dbReference>
<dbReference type="Proteomes" id="UP001500957">
    <property type="component" value="Unassembled WGS sequence"/>
</dbReference>
<protein>
    <recommendedName>
        <fullName evidence="3">proton-translocating NAD(P)(+) transhydrogenase</fullName>
        <ecNumber evidence="3">7.1.1.1</ecNumber>
    </recommendedName>
</protein>
<comment type="catalytic activity">
    <reaction evidence="8">
        <text>NAD(+) + NADPH + H(+)(in) = NADH + NADP(+) + H(+)(out)</text>
        <dbReference type="Rhea" id="RHEA:47992"/>
        <dbReference type="ChEBI" id="CHEBI:15378"/>
        <dbReference type="ChEBI" id="CHEBI:57540"/>
        <dbReference type="ChEBI" id="CHEBI:57783"/>
        <dbReference type="ChEBI" id="CHEBI:57945"/>
        <dbReference type="ChEBI" id="CHEBI:58349"/>
        <dbReference type="EC" id="7.1.1.1"/>
    </reaction>
</comment>
<feature type="domain" description="Alanine dehydrogenase/pyridine nucleotide transhydrogenase N-terminal" evidence="10">
    <location>
        <begin position="8"/>
        <end position="140"/>
    </location>
</feature>
<dbReference type="PROSITE" id="PS00837">
    <property type="entry name" value="ALADH_PNT_2"/>
    <property type="match status" value="1"/>
</dbReference>
<organism evidence="11 12">
    <name type="scientific">Sporichthya brevicatena</name>
    <dbReference type="NCBI Taxonomy" id="171442"/>
    <lineage>
        <taxon>Bacteria</taxon>
        <taxon>Bacillati</taxon>
        <taxon>Actinomycetota</taxon>
        <taxon>Actinomycetes</taxon>
        <taxon>Sporichthyales</taxon>
        <taxon>Sporichthyaceae</taxon>
        <taxon>Sporichthya</taxon>
    </lineage>
</organism>
<dbReference type="InterPro" id="IPR007886">
    <property type="entry name" value="AlaDH/PNT_N"/>
</dbReference>
<dbReference type="SMART" id="SM01002">
    <property type="entry name" value="AlaDh_PNT_C"/>
    <property type="match status" value="1"/>
</dbReference>
<comment type="function">
    <text evidence="1">The transhydrogenation between NADH and NADP is coupled to respiration and ATP hydrolysis and functions as a proton pump across the membrane.</text>
</comment>
<dbReference type="RefSeq" id="WP_344609006.1">
    <property type="nucleotide sequence ID" value="NZ_BAAAHE010000049.1"/>
</dbReference>
<evidence type="ECO:0000259" key="10">
    <source>
        <dbReference type="SMART" id="SM01003"/>
    </source>
</evidence>